<organism evidence="1 2">
    <name type="scientific">Rhabditophanes sp. KR3021</name>
    <dbReference type="NCBI Taxonomy" id="114890"/>
    <lineage>
        <taxon>Eukaryota</taxon>
        <taxon>Metazoa</taxon>
        <taxon>Ecdysozoa</taxon>
        <taxon>Nematoda</taxon>
        <taxon>Chromadorea</taxon>
        <taxon>Rhabditida</taxon>
        <taxon>Tylenchina</taxon>
        <taxon>Panagrolaimomorpha</taxon>
        <taxon>Strongyloidoidea</taxon>
        <taxon>Alloionematidae</taxon>
        <taxon>Rhabditophanes</taxon>
    </lineage>
</organism>
<accession>A0AC35TLL4</accession>
<evidence type="ECO:0000313" key="2">
    <source>
        <dbReference type="WBParaSite" id="RSKR_0000205300.1"/>
    </source>
</evidence>
<evidence type="ECO:0000313" key="1">
    <source>
        <dbReference type="Proteomes" id="UP000095286"/>
    </source>
</evidence>
<reference evidence="2" key="1">
    <citation type="submission" date="2016-11" db="UniProtKB">
        <authorList>
            <consortium name="WormBaseParasite"/>
        </authorList>
    </citation>
    <scope>IDENTIFICATION</scope>
    <source>
        <strain evidence="2">KR3021</strain>
    </source>
</reference>
<sequence length="166" mass="18861">MTKLQDAILIFLCATIVSGTTEWFGDLRAHLNPKPAQEEPFYDVIYDDKVLIDCPQGLKSTAIPEYVFFGAMLSTFSTNDHNECLQQCVSNSKCKAINFFEPLSRKDKGFCELLTENQWDNPRLMRPFKKATYYENVGCKGSSNSDSESGISRNKGRHLDHSTFKK</sequence>
<name>A0AC35TLL4_9BILA</name>
<dbReference type="WBParaSite" id="RSKR_0000205300.1">
    <property type="protein sequence ID" value="RSKR_0000205300.1"/>
    <property type="gene ID" value="RSKR_0000205300"/>
</dbReference>
<protein>
    <submittedName>
        <fullName evidence="2">Apple domain-containing protein</fullName>
    </submittedName>
</protein>
<dbReference type="Proteomes" id="UP000095286">
    <property type="component" value="Unplaced"/>
</dbReference>
<proteinExistence type="predicted"/>